<dbReference type="InterPro" id="IPR029033">
    <property type="entry name" value="His_PPase_superfam"/>
</dbReference>
<organism evidence="2 3">
    <name type="scientific">Paraburkholderia azotifigens</name>
    <dbReference type="NCBI Taxonomy" id="2057004"/>
    <lineage>
        <taxon>Bacteria</taxon>
        <taxon>Pseudomonadati</taxon>
        <taxon>Pseudomonadota</taxon>
        <taxon>Betaproteobacteria</taxon>
        <taxon>Burkholderiales</taxon>
        <taxon>Burkholderiaceae</taxon>
        <taxon>Paraburkholderia</taxon>
    </lineage>
</organism>
<reference evidence="2" key="2">
    <citation type="submission" date="2019-08" db="EMBL/GenBank/DDBJ databases">
        <authorList>
            <person name="Im W.-T."/>
        </authorList>
    </citation>
    <scope>NUCLEOTIDE SEQUENCE</scope>
    <source>
        <strain evidence="2">NF 2-5-3</strain>
    </source>
</reference>
<dbReference type="AlphaFoldDB" id="A0A5C6VF78"/>
<reference evidence="2 3" key="1">
    <citation type="journal article" date="2018" name="Int. J. Syst. Evol. Microbiol.">
        <title>Paraburkholderia azotifigens sp. nov., a nitrogen-fixing bacterium isolated from paddy soil.</title>
        <authorList>
            <person name="Choi G.M."/>
            <person name="Im W.T."/>
        </authorList>
    </citation>
    <scope>NUCLEOTIDE SEQUENCE [LARGE SCALE GENOMIC DNA]</scope>
    <source>
        <strain evidence="2 3">NF 2-5-3</strain>
    </source>
</reference>
<sequence>MRTRLLLISHPATAAQRKGAFPDDDPLDARALEEAEAFRASNAHLLEASLALSSPAACALTTAQALGFAPHTVSVPALAEMDYGRWRGRRLIELADEEPEALAAWTRDPSAAPHGGESFDALTLRVGDWADAFEHRGDAVAVTHASVIRAALMHVLQMPPAAFARIEVPPLAVVELRRGERGWTWWPAHHRQA</sequence>
<dbReference type="Proteomes" id="UP000321776">
    <property type="component" value="Unassembled WGS sequence"/>
</dbReference>
<dbReference type="InterPro" id="IPR013078">
    <property type="entry name" value="His_Pase_superF_clade-1"/>
</dbReference>
<dbReference type="RefSeq" id="WP_147236196.1">
    <property type="nucleotide sequence ID" value="NZ_JAZHFZ010000010.1"/>
</dbReference>
<dbReference type="EMBL" id="JAZHGA010000011">
    <property type="protein sequence ID" value="MEM5341518.1"/>
    <property type="molecule type" value="Genomic_DNA"/>
</dbReference>
<dbReference type="GO" id="GO:0016787">
    <property type="term" value="F:hydrolase activity"/>
    <property type="evidence" value="ECO:0007669"/>
    <property type="project" value="UniProtKB-KW"/>
</dbReference>
<evidence type="ECO:0000313" key="2">
    <source>
        <dbReference type="EMBL" id="TXC84032.1"/>
    </source>
</evidence>
<dbReference type="Proteomes" id="UP001481677">
    <property type="component" value="Unassembled WGS sequence"/>
</dbReference>
<evidence type="ECO:0000313" key="3">
    <source>
        <dbReference type="Proteomes" id="UP000321776"/>
    </source>
</evidence>
<dbReference type="Pfam" id="PF00300">
    <property type="entry name" value="His_Phos_1"/>
    <property type="match status" value="1"/>
</dbReference>
<proteinExistence type="predicted"/>
<accession>A0A5C6VF78</accession>
<dbReference type="EMBL" id="VOQS01000003">
    <property type="protein sequence ID" value="TXC84032.1"/>
    <property type="molecule type" value="Genomic_DNA"/>
</dbReference>
<reference evidence="1 4" key="3">
    <citation type="submission" date="2024-01" db="EMBL/GenBank/DDBJ databases">
        <title>The diversity of rhizobia nodulating Mimosa spp. in eleven states of Brazil covering several biomes is determined by host plant, location, and edaphic factors.</title>
        <authorList>
            <person name="Rouws L."/>
            <person name="Barauna A."/>
            <person name="Beukes C."/>
            <person name="De Faria S.M."/>
            <person name="Gross E."/>
            <person name="Dos Reis Junior F.B."/>
            <person name="Simon M."/>
            <person name="Maluk M."/>
            <person name="Odee D.W."/>
            <person name="Kenicer G."/>
            <person name="Young J.P.W."/>
            <person name="Reis V.M."/>
            <person name="Zilli J."/>
            <person name="James E.K."/>
        </authorList>
    </citation>
    <scope>NUCLEOTIDE SEQUENCE [LARGE SCALE GENOMIC DNA]</scope>
    <source>
        <strain evidence="1 4">JPY530</strain>
    </source>
</reference>
<evidence type="ECO:0000313" key="4">
    <source>
        <dbReference type="Proteomes" id="UP001481677"/>
    </source>
</evidence>
<comment type="caution">
    <text evidence="2">The sequence shown here is derived from an EMBL/GenBank/DDBJ whole genome shotgun (WGS) entry which is preliminary data.</text>
</comment>
<keyword evidence="4" id="KW-1185">Reference proteome</keyword>
<dbReference type="EC" id="3.1.3.-" evidence="1"/>
<dbReference type="SMART" id="SM00855">
    <property type="entry name" value="PGAM"/>
    <property type="match status" value="1"/>
</dbReference>
<name>A0A5C6VF78_9BURK</name>
<dbReference type="SUPFAM" id="SSF53254">
    <property type="entry name" value="Phosphoglycerate mutase-like"/>
    <property type="match status" value="1"/>
</dbReference>
<gene>
    <name evidence="2" type="ORF">FRZ40_27270</name>
    <name evidence="1" type="ORF">V4C56_18080</name>
</gene>
<protein>
    <submittedName>
        <fullName evidence="2">Histidine phosphatase family protein</fullName>
        <ecNumber evidence="1">3.1.3.-</ecNumber>
    </submittedName>
</protein>
<evidence type="ECO:0000313" key="1">
    <source>
        <dbReference type="EMBL" id="MEM5341518.1"/>
    </source>
</evidence>
<dbReference type="Gene3D" id="3.40.50.1240">
    <property type="entry name" value="Phosphoglycerate mutase-like"/>
    <property type="match status" value="1"/>
</dbReference>
<keyword evidence="1" id="KW-0378">Hydrolase</keyword>